<accession>A0ABQ6LP16</accession>
<evidence type="ECO:0000256" key="1">
    <source>
        <dbReference type="SAM" id="Phobius"/>
    </source>
</evidence>
<feature type="transmembrane region" description="Helical" evidence="1">
    <location>
        <begin position="45"/>
        <end position="69"/>
    </location>
</feature>
<protein>
    <submittedName>
        <fullName evidence="2">Uncharacterized protein</fullName>
    </submittedName>
</protein>
<feature type="transmembrane region" description="Helical" evidence="1">
    <location>
        <begin position="18"/>
        <end position="39"/>
    </location>
</feature>
<reference evidence="2 3" key="1">
    <citation type="submission" date="2023-04" db="EMBL/GenBank/DDBJ databases">
        <title>Marinoamorphus aggregata gen. nov., sp. Nov., isolate from tissue of brittle star Ophioplocus japonicus.</title>
        <authorList>
            <person name="Kawano K."/>
            <person name="Sawayama S."/>
            <person name="Nakagawa S."/>
        </authorList>
    </citation>
    <scope>NUCLEOTIDE SEQUENCE [LARGE SCALE GENOMIC DNA]</scope>
    <source>
        <strain evidence="2 3">NKW23</strain>
    </source>
</reference>
<gene>
    <name evidence="2" type="ORF">LNKW23_41800</name>
</gene>
<name>A0ABQ6LP16_9RHOB</name>
<proteinExistence type="predicted"/>
<keyword evidence="1" id="KW-0472">Membrane</keyword>
<dbReference type="Proteomes" id="UP001239909">
    <property type="component" value="Unassembled WGS sequence"/>
</dbReference>
<keyword evidence="1" id="KW-0812">Transmembrane</keyword>
<organism evidence="2 3">
    <name type="scientific">Paralimibaculum aggregatum</name>
    <dbReference type="NCBI Taxonomy" id="3036245"/>
    <lineage>
        <taxon>Bacteria</taxon>
        <taxon>Pseudomonadati</taxon>
        <taxon>Pseudomonadota</taxon>
        <taxon>Alphaproteobacteria</taxon>
        <taxon>Rhodobacterales</taxon>
        <taxon>Paracoccaceae</taxon>
        <taxon>Paralimibaculum</taxon>
    </lineage>
</organism>
<sequence length="322" mass="37647">MSLYEYLFAKIVKYRMTLVLIATSLFVYILLFTAFQYYVSSWSPYAGTILTKLTDALFISVIIAIFVTVGERLYEKTNIAYYLRRELSGFERKFSDRIENLILSRFSLGLQQVIEKIDDGEIICDSSNKSVMWMNTKFNELEVSQEHIRTALLKGTNVRVLLMHKDNPCSEFRGKDSCRNPDDPESIKNAVEDYRRSLKTSQISMINFYKDMQKLRNAIDQSKDKNKKPLGSFELRFYMDLPSVPMIVVERGERHESVYTGFYLNRFSSAMPYIEWGSSNPENSFVDNLYDYFERKWKYSEMHDAGNFLDADSKKTASDPRN</sequence>
<comment type="caution">
    <text evidence="2">The sequence shown here is derived from an EMBL/GenBank/DDBJ whole genome shotgun (WGS) entry which is preliminary data.</text>
</comment>
<keyword evidence="1" id="KW-1133">Transmembrane helix</keyword>
<evidence type="ECO:0000313" key="3">
    <source>
        <dbReference type="Proteomes" id="UP001239909"/>
    </source>
</evidence>
<evidence type="ECO:0000313" key="2">
    <source>
        <dbReference type="EMBL" id="GMG84964.1"/>
    </source>
</evidence>
<dbReference type="EMBL" id="BSYI01000047">
    <property type="protein sequence ID" value="GMG84964.1"/>
    <property type="molecule type" value="Genomic_DNA"/>
</dbReference>
<keyword evidence="3" id="KW-1185">Reference proteome</keyword>